<feature type="compositionally biased region" description="Pro residues" evidence="7">
    <location>
        <begin position="168"/>
        <end position="183"/>
    </location>
</feature>
<organism evidence="8 9">
    <name type="scientific">Aureococcus anophagefferens</name>
    <name type="common">Harmful bloom alga</name>
    <dbReference type="NCBI Taxonomy" id="44056"/>
    <lineage>
        <taxon>Eukaryota</taxon>
        <taxon>Sar</taxon>
        <taxon>Stramenopiles</taxon>
        <taxon>Ochrophyta</taxon>
        <taxon>Pelagophyceae</taxon>
        <taxon>Pelagomonadales</taxon>
        <taxon>Pelagomonadaceae</taxon>
        <taxon>Aureococcus</taxon>
    </lineage>
</organism>
<feature type="region of interest" description="Disordered" evidence="7">
    <location>
        <begin position="34"/>
        <end position="80"/>
    </location>
</feature>
<dbReference type="SUPFAM" id="SSF103511">
    <property type="entry name" value="Chlorophyll a-b binding protein"/>
    <property type="match status" value="1"/>
</dbReference>
<evidence type="ECO:0000313" key="8">
    <source>
        <dbReference type="EMBL" id="KAK7235265.1"/>
    </source>
</evidence>
<comment type="function">
    <text evidence="1">The light-harvesting complex (LHC) functions as a light receptor, it captures and delivers excitation energy to photosystems with which it is closely associated. Energy is transferred from the carotenoid and chlorophyll C (or B) to chlorophyll A and the photosynthetic reaction centers where it is used to synthesize ATP and reducing power.</text>
</comment>
<dbReference type="Proteomes" id="UP001363151">
    <property type="component" value="Unassembled WGS sequence"/>
</dbReference>
<keyword evidence="5" id="KW-0602">Photosynthesis</keyword>
<sequence length="508" mass="54001">MDMLLRAAQQSPSSNWSAAQGLASMAVALPVLSPGEAKLEGSRPRDVPPRRSSRRKRLNGDSNSEELSEESQDGMTLSDDGVEVNMVSPSIGSAPGATTPLAVLDGLGGRDGGFRTVDGLSLLSQSAPAHASMFLRRPFGAASPPTIKERARSVEFGVGFMDLDEAPRPPPPKQQRPAGPPDPVENAGRSTLVDGVPQPLSLDQPARPLLYEDLINFPRSRGKAHARRCVMCGHLASGEDATCSIPLQNKDVCKRCDTGIWHHTATLEYFKWCKGCKKFLHVCAFKVIMAVLKLALLAAGASAFVAPTPKTSMMALKADAVVEEAAPEPAAPAAAPAAAMTFGKMLGDEQFDYSSIVGGARQRRAAAPAPISRIRPLARPGARARRATAPAARDADPPPVAAEGGLGVPYVRPDELCGQVPGMVPWFREAELKHGRMCMLASIGMVVPRSASARPGDFEFGATFKPTDEKELKRKQLAELKNGRLAMLAFSGQVTQAVLTGHDAPFLW</sequence>
<dbReference type="InterPro" id="IPR022796">
    <property type="entry name" value="Chloroa_b-bind"/>
</dbReference>
<feature type="compositionally biased region" description="Low complexity" evidence="7">
    <location>
        <begin position="377"/>
        <end position="392"/>
    </location>
</feature>
<dbReference type="Gene3D" id="1.10.3460.10">
    <property type="entry name" value="Chlorophyll a/b binding protein domain"/>
    <property type="match status" value="2"/>
</dbReference>
<feature type="region of interest" description="Disordered" evidence="7">
    <location>
        <begin position="161"/>
        <end position="198"/>
    </location>
</feature>
<accession>A0ABR1FQ24</accession>
<dbReference type="Pfam" id="PF00504">
    <property type="entry name" value="Chloroa_b-bind"/>
    <property type="match status" value="2"/>
</dbReference>
<dbReference type="InterPro" id="IPR001344">
    <property type="entry name" value="Chloro_AB-bd_pln"/>
</dbReference>
<feature type="compositionally biased region" description="Basic and acidic residues" evidence="7">
    <location>
        <begin position="37"/>
        <end position="49"/>
    </location>
</feature>
<dbReference type="PANTHER" id="PTHR21649">
    <property type="entry name" value="CHLOROPHYLL A/B BINDING PROTEIN"/>
    <property type="match status" value="1"/>
</dbReference>
<gene>
    <name evidence="8" type="ORF">SO694_00068033</name>
</gene>
<keyword evidence="6" id="KW-0934">Plastid</keyword>
<comment type="subcellular location">
    <subcellularLocation>
        <location evidence="2">Plastid</location>
        <location evidence="2">Chloroplast</location>
    </subcellularLocation>
</comment>
<reference evidence="8 9" key="1">
    <citation type="submission" date="2024-03" db="EMBL/GenBank/DDBJ databases">
        <title>Aureococcus anophagefferens CCMP1851 and Kratosvirus quantuckense: Draft genome of a second virus-susceptible host strain in the model system.</title>
        <authorList>
            <person name="Chase E."/>
            <person name="Truchon A.R."/>
            <person name="Schepens W."/>
            <person name="Wilhelm S.W."/>
        </authorList>
    </citation>
    <scope>NUCLEOTIDE SEQUENCE [LARGE SCALE GENOMIC DNA]</scope>
    <source>
        <strain evidence="8 9">CCMP1851</strain>
    </source>
</reference>
<evidence type="ECO:0000256" key="6">
    <source>
        <dbReference type="ARBA" id="ARBA00022640"/>
    </source>
</evidence>
<evidence type="ECO:0000313" key="9">
    <source>
        <dbReference type="Proteomes" id="UP001363151"/>
    </source>
</evidence>
<evidence type="ECO:0000256" key="4">
    <source>
        <dbReference type="ARBA" id="ARBA00022528"/>
    </source>
</evidence>
<evidence type="ECO:0000256" key="1">
    <source>
        <dbReference type="ARBA" id="ARBA00004022"/>
    </source>
</evidence>
<comment type="caution">
    <text evidence="8">The sequence shown here is derived from an EMBL/GenBank/DDBJ whole genome shotgun (WGS) entry which is preliminary data.</text>
</comment>
<name>A0ABR1FQ24_AURAN</name>
<feature type="compositionally biased region" description="Acidic residues" evidence="7">
    <location>
        <begin position="63"/>
        <end position="72"/>
    </location>
</feature>
<evidence type="ECO:0000256" key="7">
    <source>
        <dbReference type="SAM" id="MobiDB-lite"/>
    </source>
</evidence>
<dbReference type="EMBL" id="JBBJCI010000293">
    <property type="protein sequence ID" value="KAK7235265.1"/>
    <property type="molecule type" value="Genomic_DNA"/>
</dbReference>
<evidence type="ECO:0000256" key="2">
    <source>
        <dbReference type="ARBA" id="ARBA00004229"/>
    </source>
</evidence>
<keyword evidence="9" id="KW-1185">Reference proteome</keyword>
<evidence type="ECO:0000256" key="5">
    <source>
        <dbReference type="ARBA" id="ARBA00022531"/>
    </source>
</evidence>
<evidence type="ECO:0000256" key="3">
    <source>
        <dbReference type="ARBA" id="ARBA00005933"/>
    </source>
</evidence>
<feature type="region of interest" description="Disordered" evidence="7">
    <location>
        <begin position="377"/>
        <end position="400"/>
    </location>
</feature>
<protein>
    <submittedName>
        <fullName evidence="8">Chlorophyll A-B binding protein</fullName>
    </submittedName>
</protein>
<comment type="similarity">
    <text evidence="3">Belongs to the fucoxanthin chlorophyll protein family.</text>
</comment>
<keyword evidence="4" id="KW-0150">Chloroplast</keyword>
<proteinExistence type="inferred from homology"/>